<keyword evidence="1" id="KW-0732">Signal</keyword>
<reference evidence="2 3" key="1">
    <citation type="submission" date="2019-05" db="EMBL/GenBank/DDBJ databases">
        <title>Dyadobacter AR-3-8 sp. nov., isolated from arctic soil.</title>
        <authorList>
            <person name="Chaudhary D.K."/>
        </authorList>
    </citation>
    <scope>NUCLEOTIDE SEQUENCE [LARGE SCALE GENOMIC DNA]</scope>
    <source>
        <strain evidence="2 3">AR-3-8</strain>
    </source>
</reference>
<dbReference type="RefSeq" id="WP_137344437.1">
    <property type="nucleotide sequence ID" value="NZ_BSQH01000020.1"/>
</dbReference>
<feature type="chain" id="PRO_5020473806" evidence="1">
    <location>
        <begin position="23"/>
        <end position="462"/>
    </location>
</feature>
<protein>
    <submittedName>
        <fullName evidence="2">TlpA family protein disulfide reductase</fullName>
    </submittedName>
</protein>
<organism evidence="2 3">
    <name type="scientific">Dyadobacter frigoris</name>
    <dbReference type="NCBI Taxonomy" id="2576211"/>
    <lineage>
        <taxon>Bacteria</taxon>
        <taxon>Pseudomonadati</taxon>
        <taxon>Bacteroidota</taxon>
        <taxon>Cytophagia</taxon>
        <taxon>Cytophagales</taxon>
        <taxon>Spirosomataceae</taxon>
        <taxon>Dyadobacter</taxon>
    </lineage>
</organism>
<evidence type="ECO:0000313" key="2">
    <source>
        <dbReference type="EMBL" id="TKT85494.1"/>
    </source>
</evidence>
<dbReference type="OrthoDB" id="1118217at2"/>
<dbReference type="Gene3D" id="3.40.30.10">
    <property type="entry name" value="Glutaredoxin"/>
    <property type="match status" value="1"/>
</dbReference>
<dbReference type="Proteomes" id="UP000304900">
    <property type="component" value="Unassembled WGS sequence"/>
</dbReference>
<dbReference type="AlphaFoldDB" id="A0A4U6CW00"/>
<name>A0A4U6CW00_9BACT</name>
<accession>A0A4U6CW00</accession>
<proteinExistence type="predicted"/>
<dbReference type="InterPro" id="IPR036249">
    <property type="entry name" value="Thioredoxin-like_sf"/>
</dbReference>
<sequence>MKNTLFLAFIFLFAKSYQLAFAQTPAQLTGLRVGENFPVSLTDTVGFYNKDQKRTVASLAGRFSIIDFWTPGCLSCIESLPKLNKLQAAFGPDLQILMVGKDRLDKNSTRVAAQVYNKYKERYNLDLLVAYNSDLFMKLGVSFVPYVIWVDDKGIVKALTSSTELTAANIEKFVHGQDFEFVDRSAAADKQKMDETFPDGDAASDDERVYSSVLKKWRKETRMIHQPYMSSSEPYWEGMKPNGIRVAGVSLSELYRLAYGDSVSWMPGFFHAGSSVLRDRFARSAYGIFWSNPVLELEDSAEFTADIQTGINLYCYELLVPKSRATTQYLTKLMRQDLMKYFGYQVRVEKREMPCWKLVVTHAGAANKLKSKGLKCIMAHSPASLDMANIPVYQLIRQIWEYNPGELPIIDQTAIDHYIDIHLDAVMNDITDVRKGLQLNGLDLVRSRKEMNVIVVSSKTAD</sequence>
<dbReference type="EMBL" id="SZVO01000030">
    <property type="protein sequence ID" value="TKT85494.1"/>
    <property type="molecule type" value="Genomic_DNA"/>
</dbReference>
<evidence type="ECO:0000256" key="1">
    <source>
        <dbReference type="SAM" id="SignalP"/>
    </source>
</evidence>
<comment type="caution">
    <text evidence="2">The sequence shown here is derived from an EMBL/GenBank/DDBJ whole genome shotgun (WGS) entry which is preliminary data.</text>
</comment>
<dbReference type="CDD" id="cd02966">
    <property type="entry name" value="TlpA_like_family"/>
    <property type="match status" value="1"/>
</dbReference>
<feature type="signal peptide" evidence="1">
    <location>
        <begin position="1"/>
        <end position="22"/>
    </location>
</feature>
<evidence type="ECO:0000313" key="3">
    <source>
        <dbReference type="Proteomes" id="UP000304900"/>
    </source>
</evidence>
<keyword evidence="3" id="KW-1185">Reference proteome</keyword>
<gene>
    <name evidence="2" type="ORF">FDK13_33805</name>
</gene>
<dbReference type="SUPFAM" id="SSF52833">
    <property type="entry name" value="Thioredoxin-like"/>
    <property type="match status" value="1"/>
</dbReference>